<evidence type="ECO:0000313" key="1">
    <source>
        <dbReference type="EMBL" id="KKN34116.1"/>
    </source>
</evidence>
<dbReference type="AlphaFoldDB" id="A0A0F9SAT9"/>
<protein>
    <submittedName>
        <fullName evidence="1">Uncharacterized protein</fullName>
    </submittedName>
</protein>
<organism evidence="1">
    <name type="scientific">marine sediment metagenome</name>
    <dbReference type="NCBI Taxonomy" id="412755"/>
    <lineage>
        <taxon>unclassified sequences</taxon>
        <taxon>metagenomes</taxon>
        <taxon>ecological metagenomes</taxon>
    </lineage>
</organism>
<comment type="caution">
    <text evidence="1">The sequence shown here is derived from an EMBL/GenBank/DDBJ whole genome shotgun (WGS) entry which is preliminary data.</text>
</comment>
<reference evidence="1" key="1">
    <citation type="journal article" date="2015" name="Nature">
        <title>Complex archaea that bridge the gap between prokaryotes and eukaryotes.</title>
        <authorList>
            <person name="Spang A."/>
            <person name="Saw J.H."/>
            <person name="Jorgensen S.L."/>
            <person name="Zaremba-Niedzwiedzka K."/>
            <person name="Martijn J."/>
            <person name="Lind A.E."/>
            <person name="van Eijk R."/>
            <person name="Schleper C."/>
            <person name="Guy L."/>
            <person name="Ettema T.J."/>
        </authorList>
    </citation>
    <scope>NUCLEOTIDE SEQUENCE</scope>
</reference>
<accession>A0A0F9SAT9</accession>
<dbReference type="EMBL" id="LAZR01002127">
    <property type="protein sequence ID" value="KKN34116.1"/>
    <property type="molecule type" value="Genomic_DNA"/>
</dbReference>
<gene>
    <name evidence="1" type="ORF">LCGC14_0796960</name>
</gene>
<name>A0A0F9SAT9_9ZZZZ</name>
<sequence>MEHHDFKIGIEFTTETGRWRCTDVGTRTIIAIKISDYVEPRGSMDHPMQSLNMPLTNMICRAASQCEL</sequence>
<proteinExistence type="predicted"/>